<dbReference type="GeneID" id="58229790"/>
<dbReference type="STRING" id="151081.TW72_14920"/>
<dbReference type="PATRIC" id="fig|151081.8.peg.661"/>
<evidence type="ECO:0000259" key="1">
    <source>
        <dbReference type="PROSITE" id="PS51773"/>
    </source>
</evidence>
<dbReference type="OrthoDB" id="517867at2"/>
<reference evidence="3 5" key="2">
    <citation type="submission" date="2017-12" db="EMBL/GenBank/DDBJ databases">
        <authorList>
            <person name="Paulsen S."/>
            <person name="Gram L.K."/>
        </authorList>
    </citation>
    <scope>NUCLEOTIDE SEQUENCE [LARGE SCALE GENOMIC DNA]</scope>
    <source>
        <strain evidence="3 5">S2897</strain>
    </source>
</reference>
<dbReference type="EMBL" id="JXXZ01000013">
    <property type="protein sequence ID" value="KJY97121.1"/>
    <property type="molecule type" value="Genomic_DNA"/>
</dbReference>
<gene>
    <name evidence="3" type="ORF">CWC05_05795</name>
    <name evidence="2" type="ORF">TW72_14920</name>
</gene>
<dbReference type="Proteomes" id="UP000305874">
    <property type="component" value="Unassembled WGS sequence"/>
</dbReference>
<reference evidence="2 4" key="1">
    <citation type="journal article" date="2015" name="BMC Genomics">
        <title>Genome mining reveals unlocked bioactive potential of marine Gram-negative bacteria.</title>
        <authorList>
            <person name="Machado H."/>
            <person name="Sonnenschein E.C."/>
            <person name="Melchiorsen J."/>
            <person name="Gram L."/>
        </authorList>
    </citation>
    <scope>NUCLEOTIDE SEQUENCE [LARGE SCALE GENOMIC DNA]</scope>
    <source>
        <strain evidence="2 4">S3137</strain>
    </source>
</reference>
<dbReference type="GO" id="GO:0030089">
    <property type="term" value="C:phycobilisome"/>
    <property type="evidence" value="ECO:0007669"/>
    <property type="project" value="InterPro"/>
</dbReference>
<dbReference type="Proteomes" id="UP000033664">
    <property type="component" value="Unassembled WGS sequence"/>
</dbReference>
<reference evidence="3" key="4">
    <citation type="submission" date="2019-09" db="EMBL/GenBank/DDBJ databases">
        <title>Co-occurence of chitin degradation, pigmentation and bioactivity in marine Pseudoalteromonas.</title>
        <authorList>
            <person name="Sonnenschein E.C."/>
            <person name="Bech P.K."/>
        </authorList>
    </citation>
    <scope>NUCLEOTIDE SEQUENCE</scope>
    <source>
        <strain evidence="3">S2897</strain>
    </source>
</reference>
<organism evidence="2 4">
    <name type="scientific">Pseudoalteromonas ruthenica</name>
    <dbReference type="NCBI Taxonomy" id="151081"/>
    <lineage>
        <taxon>Bacteria</taxon>
        <taxon>Pseudomonadati</taxon>
        <taxon>Pseudomonadota</taxon>
        <taxon>Gammaproteobacteria</taxon>
        <taxon>Alteromonadales</taxon>
        <taxon>Pseudoalteromonadaceae</taxon>
        <taxon>Pseudoalteromonas</taxon>
    </lineage>
</organism>
<protein>
    <submittedName>
        <fullName evidence="3">ACT domain-containing protein</fullName>
    </submittedName>
    <submittedName>
        <fullName evidence="2">Transporter</fullName>
    </submittedName>
</protein>
<dbReference type="Pfam" id="PF10000">
    <property type="entry name" value="ACT_3"/>
    <property type="match status" value="1"/>
</dbReference>
<dbReference type="InterPro" id="IPR018717">
    <property type="entry name" value="DUF2241"/>
</dbReference>
<dbReference type="InterPro" id="IPR045865">
    <property type="entry name" value="ACT-like_dom_sf"/>
</dbReference>
<dbReference type="GO" id="GO:0031404">
    <property type="term" value="F:chloride ion binding"/>
    <property type="evidence" value="ECO:0007669"/>
    <property type="project" value="InterPro"/>
</dbReference>
<dbReference type="eggNOG" id="COG3602">
    <property type="taxonomic scope" value="Bacteria"/>
</dbReference>
<evidence type="ECO:0000313" key="3">
    <source>
        <dbReference type="EMBL" id="TMP87806.1"/>
    </source>
</evidence>
<reference evidence="5" key="3">
    <citation type="submission" date="2019-06" db="EMBL/GenBank/DDBJ databases">
        <title>Co-occurence of chitin degradation, pigmentation and bioactivity in marine Pseudoalteromonas.</title>
        <authorList>
            <person name="Sonnenschein E.C."/>
            <person name="Bech P.K."/>
        </authorList>
    </citation>
    <scope>NUCLEOTIDE SEQUENCE [LARGE SCALE GENOMIC DNA]</scope>
    <source>
        <strain evidence="5">S2897</strain>
    </source>
</reference>
<evidence type="ECO:0000313" key="4">
    <source>
        <dbReference type="Proteomes" id="UP000033664"/>
    </source>
</evidence>
<dbReference type="Gene3D" id="3.30.2130.10">
    <property type="entry name" value="VC0802-like"/>
    <property type="match status" value="1"/>
</dbReference>
<dbReference type="RefSeq" id="WP_045978518.1">
    <property type="nucleotide sequence ID" value="NZ_JXXY01000003.1"/>
</dbReference>
<comment type="caution">
    <text evidence="2">The sequence shown here is derived from an EMBL/GenBank/DDBJ whole genome shotgun (WGS) entry which is preliminary data.</text>
</comment>
<dbReference type="PROSITE" id="PS51773">
    <property type="entry name" value="OCP_N"/>
    <property type="match status" value="1"/>
</dbReference>
<dbReference type="AlphaFoldDB" id="A0A0F4PS81"/>
<keyword evidence="4" id="KW-1185">Reference proteome</keyword>
<proteinExistence type="predicted"/>
<sequence length="134" mass="14148">MSAITDLHTLLANLEPQLQPQEYVFCCVPGLLSDYTQLNPLAAFSEKEGMTLVLEANAAQQAGFDSAATYRQITLNVHSALDAVGLSAAVADTLAAADISANIIAAFYHDHVFVPSNKAEQALSALQALSADNQ</sequence>
<dbReference type="GO" id="GO:0016037">
    <property type="term" value="P:light absorption"/>
    <property type="evidence" value="ECO:0007669"/>
    <property type="project" value="InterPro"/>
</dbReference>
<dbReference type="SUPFAM" id="SSF55021">
    <property type="entry name" value="ACT-like"/>
    <property type="match status" value="2"/>
</dbReference>
<evidence type="ECO:0000313" key="2">
    <source>
        <dbReference type="EMBL" id="KJY97121.1"/>
    </source>
</evidence>
<evidence type="ECO:0000313" key="5">
    <source>
        <dbReference type="Proteomes" id="UP000305874"/>
    </source>
</evidence>
<dbReference type="InterPro" id="IPR015233">
    <property type="entry name" value="Orange_carotenoid-bd_N"/>
</dbReference>
<dbReference type="PANTHER" id="PTHR39199:SF1">
    <property type="entry name" value="BLR5128 PROTEIN"/>
    <property type="match status" value="1"/>
</dbReference>
<dbReference type="PANTHER" id="PTHR39199">
    <property type="entry name" value="BLR5128 PROTEIN"/>
    <property type="match status" value="1"/>
</dbReference>
<accession>A0A0F4PS81</accession>
<dbReference type="EMBL" id="PNCG01000004">
    <property type="protein sequence ID" value="TMP87806.1"/>
    <property type="molecule type" value="Genomic_DNA"/>
</dbReference>
<feature type="domain" description="OCP N-terminal" evidence="1">
    <location>
        <begin position="116"/>
        <end position="134"/>
    </location>
</feature>
<name>A0A0F4PS81_9GAMM</name>